<sequence>MKDVCRICARELNGNQRRWIFHPTAKLSLQVLLSYALGREMTRDGRGEFACSKCAFMLDRMYRFDTVIARVEALSVERMQKLLLEKDRLRQCIGGLYRKNNADDFGVDSGAADSSVVDFSRLAEAEYNALLQEDLAYSVYESWAEHDTQEQVQDHQCLVHQCHAAADATLGPRPRKCKGCAALRVADSDYEAVCKVPRKVGRSTSCGPSTRYSGSVQDSAEETISSVPPPETEPEESNQSRQPSDPEPVCVSPASSVESLDTAVDVTQESNPKVHPNTVQGESEEERSAIKMPSSVCGIDMALSLLKSFEYHPLQSHRGSRIPVLLKPITTPMESSYPLLQVSSIGIECPISPHLPDAPSSIQQELQLELAEMEELWLDDYVQCKPLGLQKKLQQRLGDMESELRSLREAACGQERTIQTLSDSLNTKDCEVCLPRKFKVVTGISGFPHMLETHCLAFGLLVSRVPPSRLQADLLDLQGSLFSAQLELQGLQSAQQQGQRREEDLARAYQRLQADLQRALQHHQEAERHNQDLQAALEKARFEVQQMEEKWRDEWKQREKEAEERKRTIRELKTSLEHKERLIEVRHAKNILIIIKSLDNLIHKLKQRIQERDRALERAIDDKFTCMEQKEDEVRKLQLLLREKERDLEKLRCVLSNNEETITSLELLLRGKGLALEQVCEAWHNAQSVPREKEESHMRSLRERDTLISQLQTSLHTRTKEVEEMTAVLLSEVSVGSNEVAEELKSRLQLKEHLFQELLSDRSRQTQEHHSQVQDLLNTINAREQYIRDSAGRVGQVMAEQTARLQELRRQLGSANPQSTEADTQTLQDELRLTLRREREAQNQLTALHVTLASLQDQLKTQASDIEALSRTVSIKEEIIKDLQMQLVDPSDLPLVEQLTQELQMLREKVEHQDATCINHKVSISTKKSCDQHRGLKGCQDAVAEGPGLAEVKLLVEQRRAVERELMELKSQLEKAGFSSLSQMRYSYLYNKLTKGYFTNNKSSMGFYCKLSYMFVFQPNEREPVCDQTVRLKSNLEQVQQESRELQERLMVSEATVQAQAEQLKDYRELLTETSVQQDNKQVQVDIQDLGYETCGRSENEAEREDTSSPEFDDLELCTSLSYRDGGSQWWGGPSSLNSGKTKHDVTYLQQLVEDLRGQLSQSQALIHSLQAQTRDHTPVSTPRKVNWGLDNSEAQSTAEEDEGWQSSDGFGSLPRQPKQDRELQELVSRVTSLEEQLRKGKGHSEDGKAVNWPGKFDTLIQAQARELSHLRQRMREGRGVCHILTQHLGDTTKTFEELLRSNDIDYYMGQSFRDQLSQSISLAQRVSTKISGRDHSEVPDDKSGHELLAIRLSKELQQKDKLIESLRSKLDQQQPRSDMPTSSHALSVATDQSDRTSFVSDGHGSTSEDLELCSELDAASEYGQEEAARSATVSLSEVSVAVSLCVLPLGLSTAPLSSSISFSTSLHCPEMSSAPVFDPQTQPLRTRHTYGGGFSLAEVHQELQMLQRQLGNSEPASECVWHRMIHTNSATKSLSARFEPLTGIMLLEIRTLRRRLEGSIQTNDSLRQQLEERLASSGRNGGQRFTQSYSPSQCVYPGILYLYVFVCIYYVLQLHAEGSKEMERLREVVLSGRGQLKQAELEADRWADQCRQLQAQNREQAQAILQLKQEKQYSLDNSTRLQHDVNVLQQQLSECQCLVHTLQCELQVYQRVCGTTESNTGKKQIHLSDTQKSGAEALEVEAPDGSCKTGRHMIGHMDDFSALQQQLLEGKAVIHEMSFTRGLSLQGYMRNLHTSTKTLKQILEETSSLLRIFWRAALPSTETSAQQLKKEQSLKKEAVTLRRKLSEQEQLLRDTMENLRTSSRTKDNMEQFIVNQLSRTRNVLKQARSNLEVSLFYHSYIMTLAVTLCSGEVSGASLQHASSLGWNFVTPHTQDQHKSVTASWLAQGSDRQRLLQVSCRTDSRLSAAVSPSF</sequence>
<dbReference type="Pfam" id="PF18615">
    <property type="entry name" value="SMYLE_N"/>
    <property type="match status" value="1"/>
</dbReference>
<feature type="region of interest" description="Disordered" evidence="2">
    <location>
        <begin position="200"/>
        <end position="289"/>
    </location>
</feature>
<feature type="domain" description="Short myomegalin-like EB1 binding protein N-terminal" evidence="4">
    <location>
        <begin position="116"/>
        <end position="374"/>
    </location>
</feature>
<dbReference type="Pfam" id="PF23246">
    <property type="entry name" value="CC_CDK5RAP2"/>
    <property type="match status" value="1"/>
</dbReference>
<feature type="compositionally biased region" description="Polar residues" evidence="2">
    <location>
        <begin position="1372"/>
        <end position="1408"/>
    </location>
</feature>
<dbReference type="InterPro" id="IPR012934">
    <property type="entry name" value="Znf_AD"/>
</dbReference>
<organism evidence="6 7">
    <name type="scientific">Sinocyclocheilus anshuiensis</name>
    <dbReference type="NCBI Taxonomy" id="1608454"/>
    <lineage>
        <taxon>Eukaryota</taxon>
        <taxon>Metazoa</taxon>
        <taxon>Chordata</taxon>
        <taxon>Craniata</taxon>
        <taxon>Vertebrata</taxon>
        <taxon>Euteleostomi</taxon>
        <taxon>Actinopterygii</taxon>
        <taxon>Neopterygii</taxon>
        <taxon>Teleostei</taxon>
        <taxon>Ostariophysi</taxon>
        <taxon>Cypriniformes</taxon>
        <taxon>Cyprinidae</taxon>
        <taxon>Cyprininae</taxon>
        <taxon>Sinocyclocheilus</taxon>
    </lineage>
</organism>
<dbReference type="GO" id="GO:0090063">
    <property type="term" value="P:positive regulation of microtubule nucleation"/>
    <property type="evidence" value="ECO:0007669"/>
    <property type="project" value="TreeGrafter"/>
</dbReference>
<evidence type="ECO:0000256" key="2">
    <source>
        <dbReference type="SAM" id="MobiDB-lite"/>
    </source>
</evidence>
<dbReference type="Pfam" id="PF07776">
    <property type="entry name" value="zf-AD"/>
    <property type="match status" value="1"/>
</dbReference>
<dbReference type="PANTHER" id="PTHR46501:SF2">
    <property type="entry name" value="MYOMEGALIN"/>
    <property type="match status" value="1"/>
</dbReference>
<feature type="compositionally biased region" description="Polar residues" evidence="2">
    <location>
        <begin position="202"/>
        <end position="218"/>
    </location>
</feature>
<keyword evidence="1" id="KW-0175">Coiled coil</keyword>
<dbReference type="GO" id="GO:0007098">
    <property type="term" value="P:centrosome cycle"/>
    <property type="evidence" value="ECO:0007669"/>
    <property type="project" value="TreeGrafter"/>
</dbReference>
<evidence type="ECO:0000259" key="3">
    <source>
        <dbReference type="Pfam" id="PF07776"/>
    </source>
</evidence>
<dbReference type="InterPro" id="IPR052593">
    <property type="entry name" value="MT-associated_AKAP9-binding"/>
</dbReference>
<evidence type="ECO:0000313" key="6">
    <source>
        <dbReference type="Ensembl" id="ENSSANP00000058425.1"/>
    </source>
</evidence>
<feature type="region of interest" description="Disordered" evidence="2">
    <location>
        <begin position="1369"/>
        <end position="1410"/>
    </location>
</feature>
<reference evidence="6" key="1">
    <citation type="submission" date="2025-08" db="UniProtKB">
        <authorList>
            <consortium name="Ensembl"/>
        </authorList>
    </citation>
    <scope>IDENTIFICATION</scope>
</reference>
<feature type="compositionally biased region" description="Polar residues" evidence="2">
    <location>
        <begin position="253"/>
        <end position="281"/>
    </location>
</feature>
<feature type="coiled-coil region" evidence="1">
    <location>
        <begin position="1029"/>
        <end position="1056"/>
    </location>
</feature>
<feature type="coiled-coil region" evidence="1">
    <location>
        <begin position="502"/>
        <end position="661"/>
    </location>
</feature>
<accession>A0A671PKJ9</accession>
<reference evidence="6" key="2">
    <citation type="submission" date="2025-09" db="UniProtKB">
        <authorList>
            <consortium name="Ensembl"/>
        </authorList>
    </citation>
    <scope>IDENTIFICATION</scope>
</reference>
<feature type="coiled-coil region" evidence="1">
    <location>
        <begin position="1637"/>
        <end position="1671"/>
    </location>
</feature>
<feature type="coiled-coil region" evidence="1">
    <location>
        <begin position="838"/>
        <end position="916"/>
    </location>
</feature>
<feature type="domain" description="CDK5 regulatory subunit-associated protein 2/Myomegalin coiled coil" evidence="5">
    <location>
        <begin position="883"/>
        <end position="945"/>
    </location>
</feature>
<dbReference type="GO" id="GO:1903358">
    <property type="term" value="P:regulation of Golgi organization"/>
    <property type="evidence" value="ECO:0007669"/>
    <property type="project" value="TreeGrafter"/>
</dbReference>
<protein>
    <submittedName>
        <fullName evidence="6">Si:ch211-242b18.1</fullName>
    </submittedName>
</protein>
<evidence type="ECO:0000259" key="5">
    <source>
        <dbReference type="Pfam" id="PF23246"/>
    </source>
</evidence>
<evidence type="ECO:0000256" key="1">
    <source>
        <dbReference type="SAM" id="Coils"/>
    </source>
</evidence>
<feature type="domain" description="ZAD" evidence="3">
    <location>
        <begin position="4"/>
        <end position="74"/>
    </location>
</feature>
<evidence type="ECO:0000313" key="7">
    <source>
        <dbReference type="Proteomes" id="UP000472260"/>
    </source>
</evidence>
<proteinExistence type="predicted"/>
<dbReference type="Proteomes" id="UP000472260">
    <property type="component" value="Unassembled WGS sequence"/>
</dbReference>
<feature type="region of interest" description="Disordered" evidence="2">
    <location>
        <begin position="1194"/>
        <end position="1222"/>
    </location>
</feature>
<dbReference type="PANTHER" id="PTHR46501">
    <property type="entry name" value="MYOMEGALIN"/>
    <property type="match status" value="1"/>
</dbReference>
<dbReference type="GO" id="GO:0005813">
    <property type="term" value="C:centrosome"/>
    <property type="evidence" value="ECO:0007669"/>
    <property type="project" value="TreeGrafter"/>
</dbReference>
<dbReference type="GO" id="GO:0060090">
    <property type="term" value="F:molecular adaptor activity"/>
    <property type="evidence" value="ECO:0007669"/>
    <property type="project" value="TreeGrafter"/>
</dbReference>
<dbReference type="InterPro" id="IPR040947">
    <property type="entry name" value="SMYLE_N"/>
</dbReference>
<keyword evidence="7" id="KW-1185">Reference proteome</keyword>
<dbReference type="GO" id="GO:0005634">
    <property type="term" value="C:nucleus"/>
    <property type="evidence" value="ECO:0007669"/>
    <property type="project" value="InterPro"/>
</dbReference>
<dbReference type="Ensembl" id="ENSSANT00000062159.1">
    <property type="protein sequence ID" value="ENSSANP00000058425.1"/>
    <property type="gene ID" value="ENSSANG00000029225.1"/>
</dbReference>
<dbReference type="GO" id="GO:0008270">
    <property type="term" value="F:zinc ion binding"/>
    <property type="evidence" value="ECO:0007669"/>
    <property type="project" value="InterPro"/>
</dbReference>
<evidence type="ECO:0000259" key="4">
    <source>
        <dbReference type="Pfam" id="PF18615"/>
    </source>
</evidence>
<name>A0A671PKJ9_9TELE</name>
<dbReference type="InterPro" id="IPR056273">
    <property type="entry name" value="CDK5RAP2_MYOME_CC"/>
</dbReference>
<feature type="coiled-coil region" evidence="1">
    <location>
        <begin position="1832"/>
        <end position="1863"/>
    </location>
</feature>
<dbReference type="GO" id="GO:0005794">
    <property type="term" value="C:Golgi apparatus"/>
    <property type="evidence" value="ECO:0007669"/>
    <property type="project" value="TreeGrafter"/>
</dbReference>